<dbReference type="Proteomes" id="UP000239747">
    <property type="component" value="Unassembled WGS sequence"/>
</dbReference>
<evidence type="ECO:0000313" key="2">
    <source>
        <dbReference type="EMBL" id="PQJ31369.1"/>
    </source>
</evidence>
<proteinExistence type="predicted"/>
<accession>A0A2S7U8W5</accession>
<organism evidence="2 3">
    <name type="scientific">Nonlabens arenilitoris</name>
    <dbReference type="NCBI Taxonomy" id="1217969"/>
    <lineage>
        <taxon>Bacteria</taxon>
        <taxon>Pseudomonadati</taxon>
        <taxon>Bacteroidota</taxon>
        <taxon>Flavobacteriia</taxon>
        <taxon>Flavobacteriales</taxon>
        <taxon>Flavobacteriaceae</taxon>
        <taxon>Nonlabens</taxon>
    </lineage>
</organism>
<comment type="caution">
    <text evidence="2">The sequence shown here is derived from an EMBL/GenBank/DDBJ whole genome shotgun (WGS) entry which is preliminary data.</text>
</comment>
<dbReference type="AlphaFoldDB" id="A0A2S7U8W5"/>
<sequence>MSIYFKSNIMKSINTILLILCVTLLSCDVGDEDINTNQQVCINAPDVIIDASRYGNLNENVSITGLSLSGDCLTIIISGSGCDGSSWTLDLVDSDVVSFSSPPERNLVLEFTNTELCAAVFEKSFTFDISSLQVSGNEVQLNFNNSSTSLTTINYMY</sequence>
<evidence type="ECO:0000256" key="1">
    <source>
        <dbReference type="SAM" id="SignalP"/>
    </source>
</evidence>
<dbReference type="EMBL" id="MTPW01000001">
    <property type="protein sequence ID" value="PQJ31369.1"/>
    <property type="molecule type" value="Genomic_DNA"/>
</dbReference>
<dbReference type="PROSITE" id="PS51257">
    <property type="entry name" value="PROKAR_LIPOPROTEIN"/>
    <property type="match status" value="1"/>
</dbReference>
<keyword evidence="3" id="KW-1185">Reference proteome</keyword>
<feature type="signal peptide" evidence="1">
    <location>
        <begin position="1"/>
        <end position="26"/>
    </location>
</feature>
<evidence type="ECO:0008006" key="4">
    <source>
        <dbReference type="Google" id="ProtNLM"/>
    </source>
</evidence>
<protein>
    <recommendedName>
        <fullName evidence="4">Lipocalin-like domain-containing protein</fullName>
    </recommendedName>
</protein>
<keyword evidence="1" id="KW-0732">Signal</keyword>
<reference evidence="2 3" key="1">
    <citation type="submission" date="2017-01" db="EMBL/GenBank/DDBJ databases">
        <title>Trade-off between light-utilization and light-protection in marine flavobacteria.</title>
        <authorList>
            <person name="Kumagai Y."/>
            <person name="Yoshizawa S."/>
            <person name="Kogure K."/>
            <person name="Iwasaki W."/>
        </authorList>
    </citation>
    <scope>NUCLEOTIDE SEQUENCE [LARGE SCALE GENOMIC DNA]</scope>
    <source>
        <strain evidence="2 3">KCTC 32109</strain>
    </source>
</reference>
<evidence type="ECO:0000313" key="3">
    <source>
        <dbReference type="Proteomes" id="UP000239747"/>
    </source>
</evidence>
<name>A0A2S7U8W5_9FLAO</name>
<gene>
    <name evidence="2" type="ORF">BST92_05275</name>
</gene>
<feature type="chain" id="PRO_5015559494" description="Lipocalin-like domain-containing protein" evidence="1">
    <location>
        <begin position="27"/>
        <end position="157"/>
    </location>
</feature>